<feature type="region of interest" description="Disordered" evidence="1">
    <location>
        <begin position="794"/>
        <end position="833"/>
    </location>
</feature>
<sequence length="833" mass="94840">SNFWAPRPLTSFALESQTTADLSRRSEVELVGRNSSDSDVLSGEVAEQSDMDYFAFTTENLFESEHAFWYANWSYARHQDPRWTEIGEWKLFAMDYFHTRNLECGSFWTDCKDMPALSAIQALYPDDRVLARRVYFTSECYLIIRNYLKAVQTILDEVNLSLYGLIPEMVHTFSSQPDPSAQAACAMIGAVVDTLVNVGVTAVTGMTTSTVTSFYDKVKGNVAQATHEAEVASRWYTKIMTAKWMPDPVVTWLRSQDVINAWGEITRENAGSLESLSERVGKLFSTVPRSGYPAHSSPELVPGLQKIKDGYVKAKKVFPWIKPATQVPANLRMGLRFSLQNLVRDQMRLRLGSSSLGGSGVCSSFNGGDFDNSALNINQVQGHLAFVFPQILESLSDLHEGIYNGSLQEEGYPSWIAASMLTHNWAEETSYLQRLRHGGPMKREIMRAFTLNMASQISVSDGSYMKCTHKPWASKKCEQMAHAKPDDAAALGYFCPRMETDPALICQVGRWSLSDELSHEMPWPALLKIENFAANRFGLTRLEVLKAAFDHYELRGNDLSVDWESWFLGPMSSLSGLTMPVCMHENLAMKDNTVHGPGHKGKGHNSWAVPNVCGTNGTETEQFFGLIGFQEGSVAWNSRNKYEHWAGGGTNELYNDRLVRVSANRDMFKTDPFMRYTTMCHQHIRFAEHRDYKKYDAMNLLNYLRVHKGRDHDCDRVLNATRNMTPEEGNFWFCQKHREYGMHYGHTVFHRELATVEILKIPRHWVQSHKHDCQTWLFGHGEGRMRWLEAQERERLHQEKKAEKAARKRREKEAERAFKHTAAEGGQETTKKS</sequence>
<dbReference type="Proteomes" id="UP000237438">
    <property type="component" value="Unassembled WGS sequence"/>
</dbReference>
<dbReference type="STRING" id="225359.A0A2S4PM52"/>
<proteinExistence type="predicted"/>
<organism evidence="2 3">
    <name type="scientific">Erysiphe pulchra</name>
    <dbReference type="NCBI Taxonomy" id="225359"/>
    <lineage>
        <taxon>Eukaryota</taxon>
        <taxon>Fungi</taxon>
        <taxon>Dikarya</taxon>
        <taxon>Ascomycota</taxon>
        <taxon>Pezizomycotina</taxon>
        <taxon>Leotiomycetes</taxon>
        <taxon>Erysiphales</taxon>
        <taxon>Erysiphaceae</taxon>
        <taxon>Erysiphe</taxon>
    </lineage>
</organism>
<name>A0A2S4PM52_9PEZI</name>
<evidence type="ECO:0000256" key="1">
    <source>
        <dbReference type="SAM" id="MobiDB-lite"/>
    </source>
</evidence>
<reference evidence="2 3" key="1">
    <citation type="submission" date="2017-10" db="EMBL/GenBank/DDBJ databases">
        <title>Development of genomic resources for the powdery mildew, Erysiphe pulchra.</title>
        <authorList>
            <person name="Wadl P.A."/>
            <person name="Mack B.M."/>
            <person name="Moore G."/>
            <person name="Beltz S.B."/>
        </authorList>
    </citation>
    <scope>NUCLEOTIDE SEQUENCE [LARGE SCALE GENOMIC DNA]</scope>
    <source>
        <strain evidence="2">Cflorida</strain>
    </source>
</reference>
<dbReference type="EMBL" id="PEDP01001894">
    <property type="protein sequence ID" value="POS83097.1"/>
    <property type="molecule type" value="Genomic_DNA"/>
</dbReference>
<keyword evidence="3" id="KW-1185">Reference proteome</keyword>
<comment type="caution">
    <text evidence="2">The sequence shown here is derived from an EMBL/GenBank/DDBJ whole genome shotgun (WGS) entry which is preliminary data.</text>
</comment>
<evidence type="ECO:0000313" key="2">
    <source>
        <dbReference type="EMBL" id="POS83097.1"/>
    </source>
</evidence>
<dbReference type="AlphaFoldDB" id="A0A2S4PM52"/>
<accession>A0A2S4PM52</accession>
<feature type="non-terminal residue" evidence="2">
    <location>
        <position position="1"/>
    </location>
</feature>
<feature type="compositionally biased region" description="Basic and acidic residues" evidence="1">
    <location>
        <begin position="794"/>
        <end position="822"/>
    </location>
</feature>
<evidence type="ECO:0000313" key="3">
    <source>
        <dbReference type="Proteomes" id="UP000237438"/>
    </source>
</evidence>
<dbReference type="OrthoDB" id="3508681at2759"/>
<feature type="non-terminal residue" evidence="2">
    <location>
        <position position="833"/>
    </location>
</feature>
<protein>
    <submittedName>
        <fullName evidence="2">Uncharacterized protein</fullName>
    </submittedName>
</protein>
<gene>
    <name evidence="2" type="ORF">EPUL_005226</name>
</gene>